<sequence length="413" mass="45988">MSDISTERLHALDAVRGFALLLGVVLHATMSFWPGEQIWIVADAERSQGLFLTFYVIHIFRMATFFFLAGFFGRMVFHRMGARRFALSRGKRIALPLVIFWPITMFLIIVVATWALAKAHGWPIPQEFTQPPPQADVPLPFPLTHLWFLYVLLWFYLGTMILRAPIALIDRGGHLRGFGDKVIAFLTKSHLAPILLAVPVALALWANEGWYVLGGVPTPDNSLIPNLQAATAYGLAFVFGWLMNRRIDLFAIWRGRWLVNLVLAVALTFGCLVLSRDLPDATPAPQGMLSLAYAGGYGLAMWFWIFGLTGAALAFLDRHSPVIRYLADSSYWVYLMHLPLVMALQVVVSDMALPALAKFAIVLGVAMAILLGTYHVLVRYSFIGSLLNGRKKQRQSKRHNDEQGLPQADGAGA</sequence>
<dbReference type="GO" id="GO:0016747">
    <property type="term" value="F:acyltransferase activity, transferring groups other than amino-acyl groups"/>
    <property type="evidence" value="ECO:0007669"/>
    <property type="project" value="InterPro"/>
</dbReference>
<keyword evidence="7" id="KW-1185">Reference proteome</keyword>
<comment type="caution">
    <text evidence="4">The sequence shown here is derived from an EMBL/GenBank/DDBJ whole genome shotgun (WGS) entry which is preliminary data.</text>
</comment>
<dbReference type="Pfam" id="PF01757">
    <property type="entry name" value="Acyl_transf_3"/>
    <property type="match status" value="1"/>
</dbReference>
<feature type="transmembrane region" description="Helical" evidence="2">
    <location>
        <begin position="50"/>
        <end position="72"/>
    </location>
</feature>
<dbReference type="InterPro" id="IPR002656">
    <property type="entry name" value="Acyl_transf_3_dom"/>
</dbReference>
<feature type="transmembrane region" description="Helical" evidence="2">
    <location>
        <begin position="329"/>
        <end position="348"/>
    </location>
</feature>
<dbReference type="Proteomes" id="UP000621856">
    <property type="component" value="Unassembled WGS sequence"/>
</dbReference>
<evidence type="ECO:0000313" key="7">
    <source>
        <dbReference type="Proteomes" id="UP000818603"/>
    </source>
</evidence>
<feature type="region of interest" description="Disordered" evidence="1">
    <location>
        <begin position="393"/>
        <end position="413"/>
    </location>
</feature>
<feature type="transmembrane region" description="Helical" evidence="2">
    <location>
        <begin position="147"/>
        <end position="169"/>
    </location>
</feature>
<dbReference type="Proteomes" id="UP000818603">
    <property type="component" value="Unassembled WGS sequence"/>
</dbReference>
<keyword evidence="5" id="KW-0808">Transferase</keyword>
<evidence type="ECO:0000256" key="1">
    <source>
        <dbReference type="SAM" id="MobiDB-lite"/>
    </source>
</evidence>
<accession>A0A8J3A492</accession>
<reference evidence="4" key="3">
    <citation type="submission" date="2020-09" db="EMBL/GenBank/DDBJ databases">
        <authorList>
            <person name="Sun Q."/>
            <person name="Zhou Y."/>
        </authorList>
    </citation>
    <scope>NUCLEOTIDE SEQUENCE</scope>
    <source>
        <strain evidence="4">CGMCC 1.14984</strain>
    </source>
</reference>
<feature type="transmembrane region" description="Helical" evidence="2">
    <location>
        <begin position="190"/>
        <end position="207"/>
    </location>
</feature>
<dbReference type="AlphaFoldDB" id="A0A8J3A492"/>
<reference evidence="4" key="1">
    <citation type="journal article" date="2014" name="Int. J. Syst. Evol. Microbiol.">
        <title>Complete genome sequence of Corynebacterium casei LMG S-19264T (=DSM 44701T), isolated from a smear-ripened cheese.</title>
        <authorList>
            <consortium name="US DOE Joint Genome Institute (JGI-PGF)"/>
            <person name="Walter F."/>
            <person name="Albersmeier A."/>
            <person name="Kalinowski J."/>
            <person name="Ruckert C."/>
        </authorList>
    </citation>
    <scope>NUCLEOTIDE SEQUENCE</scope>
    <source>
        <strain evidence="4">CGMCC 1.14984</strain>
    </source>
</reference>
<dbReference type="PANTHER" id="PTHR36927">
    <property type="entry name" value="BLR4337 PROTEIN"/>
    <property type="match status" value="1"/>
</dbReference>
<feature type="domain" description="Acyltransferase 3" evidence="3">
    <location>
        <begin position="10"/>
        <end position="370"/>
    </location>
</feature>
<feature type="transmembrane region" description="Helical" evidence="2">
    <location>
        <begin position="93"/>
        <end position="117"/>
    </location>
</feature>
<feature type="transmembrane region" description="Helical" evidence="2">
    <location>
        <begin position="295"/>
        <end position="317"/>
    </location>
</feature>
<feature type="transmembrane region" description="Helical" evidence="2">
    <location>
        <begin position="12"/>
        <end position="30"/>
    </location>
</feature>
<evidence type="ECO:0000313" key="6">
    <source>
        <dbReference type="Proteomes" id="UP000621856"/>
    </source>
</evidence>
<feature type="transmembrane region" description="Helical" evidence="2">
    <location>
        <begin position="360"/>
        <end position="387"/>
    </location>
</feature>
<evidence type="ECO:0000313" key="5">
    <source>
        <dbReference type="EMBL" id="NHK29469.1"/>
    </source>
</evidence>
<reference evidence="5 7" key="2">
    <citation type="submission" date="2020-02" db="EMBL/GenBank/DDBJ databases">
        <title>Genome sequence of Parvularcula flava strain NH6-79.</title>
        <authorList>
            <person name="Abdul Karim M.H."/>
            <person name="Lam M.Q."/>
            <person name="Chen S.J."/>
            <person name="Yahya A."/>
            <person name="Shahir S."/>
            <person name="Shamsir M.S."/>
            <person name="Chong C.S."/>
        </authorList>
    </citation>
    <scope>NUCLEOTIDE SEQUENCE [LARGE SCALE GENOMIC DNA]</scope>
    <source>
        <strain evidence="5 7">NH6-79</strain>
    </source>
</reference>
<feature type="transmembrane region" description="Helical" evidence="2">
    <location>
        <begin position="227"/>
        <end position="245"/>
    </location>
</feature>
<dbReference type="EMBL" id="VCJR02000005">
    <property type="protein sequence ID" value="NHK29469.1"/>
    <property type="molecule type" value="Genomic_DNA"/>
</dbReference>
<keyword evidence="2" id="KW-0472">Membrane</keyword>
<feature type="transmembrane region" description="Helical" evidence="2">
    <location>
        <begin position="257"/>
        <end position="275"/>
    </location>
</feature>
<dbReference type="EMBL" id="BMGZ01000005">
    <property type="protein sequence ID" value="GGI01850.1"/>
    <property type="molecule type" value="Genomic_DNA"/>
</dbReference>
<dbReference type="InterPro" id="IPR050623">
    <property type="entry name" value="Glucan_succinyl_AcylTrfase"/>
</dbReference>
<gene>
    <name evidence="5" type="ORF">FF098_016275</name>
    <name evidence="4" type="ORF">GCM10011355_33460</name>
</gene>
<proteinExistence type="predicted"/>
<protein>
    <submittedName>
        <fullName evidence="5">Acyltransferase family protein</fullName>
    </submittedName>
</protein>
<keyword evidence="2" id="KW-0812">Transmembrane</keyword>
<dbReference type="RefSeq" id="WP_155142543.1">
    <property type="nucleotide sequence ID" value="NZ_BMGZ01000005.1"/>
</dbReference>
<organism evidence="4 6">
    <name type="scientific">Aquisalinus luteolus</name>
    <dbReference type="NCBI Taxonomy" id="1566827"/>
    <lineage>
        <taxon>Bacteria</taxon>
        <taxon>Pseudomonadati</taxon>
        <taxon>Pseudomonadota</taxon>
        <taxon>Alphaproteobacteria</taxon>
        <taxon>Parvularculales</taxon>
        <taxon>Parvularculaceae</taxon>
        <taxon>Aquisalinus</taxon>
    </lineage>
</organism>
<evidence type="ECO:0000256" key="2">
    <source>
        <dbReference type="SAM" id="Phobius"/>
    </source>
</evidence>
<keyword evidence="2" id="KW-1133">Transmembrane helix</keyword>
<evidence type="ECO:0000259" key="3">
    <source>
        <dbReference type="Pfam" id="PF01757"/>
    </source>
</evidence>
<name>A0A8J3A492_9PROT</name>
<dbReference type="PANTHER" id="PTHR36927:SF1">
    <property type="entry name" value="MDO-LIKE PROTEIN"/>
    <property type="match status" value="1"/>
</dbReference>
<evidence type="ECO:0000313" key="4">
    <source>
        <dbReference type="EMBL" id="GGI01850.1"/>
    </source>
</evidence>
<keyword evidence="5" id="KW-0012">Acyltransferase</keyword>